<evidence type="ECO:0000256" key="1">
    <source>
        <dbReference type="SAM" id="MobiDB-lite"/>
    </source>
</evidence>
<dbReference type="InterPro" id="IPR011989">
    <property type="entry name" value="ARM-like"/>
</dbReference>
<gene>
    <name evidence="2" type="ORF">AMOR_15100</name>
</gene>
<keyword evidence="3" id="KW-1185">Reference proteome</keyword>
<dbReference type="SUPFAM" id="SSF48371">
    <property type="entry name" value="ARM repeat"/>
    <property type="match status" value="1"/>
</dbReference>
<accession>A0ABM7WSP6</accession>
<dbReference type="EMBL" id="AP025591">
    <property type="protein sequence ID" value="BDG02514.1"/>
    <property type="molecule type" value="Genomic_DNA"/>
</dbReference>
<name>A0ABM7WSP6_9BACT</name>
<organism evidence="2 3">
    <name type="scientific">Anaeromyxobacter oryzae</name>
    <dbReference type="NCBI Taxonomy" id="2918170"/>
    <lineage>
        <taxon>Bacteria</taxon>
        <taxon>Pseudomonadati</taxon>
        <taxon>Myxococcota</taxon>
        <taxon>Myxococcia</taxon>
        <taxon>Myxococcales</taxon>
        <taxon>Cystobacterineae</taxon>
        <taxon>Anaeromyxobacteraceae</taxon>
        <taxon>Anaeromyxobacter</taxon>
    </lineage>
</organism>
<proteinExistence type="predicted"/>
<evidence type="ECO:0000313" key="2">
    <source>
        <dbReference type="EMBL" id="BDG02514.1"/>
    </source>
</evidence>
<feature type="region of interest" description="Disordered" evidence="1">
    <location>
        <begin position="1"/>
        <end position="29"/>
    </location>
</feature>
<dbReference type="Gene3D" id="1.25.10.10">
    <property type="entry name" value="Leucine-rich Repeat Variant"/>
    <property type="match status" value="2"/>
</dbReference>
<reference evidence="3" key="1">
    <citation type="journal article" date="2022" name="Int. J. Syst. Evol. Microbiol.">
        <title>Anaeromyxobacter oryzae sp. nov., Anaeromyxobacter diazotrophicus sp. nov. and Anaeromyxobacter paludicola sp. nov., isolated from paddy soils.</title>
        <authorList>
            <person name="Itoh H."/>
            <person name="Xu Z."/>
            <person name="Mise K."/>
            <person name="Masuda Y."/>
            <person name="Ushijima N."/>
            <person name="Hayakawa C."/>
            <person name="Shiratori Y."/>
            <person name="Senoo K."/>
        </authorList>
    </citation>
    <scope>NUCLEOTIDE SEQUENCE [LARGE SCALE GENOMIC DNA]</scope>
    <source>
        <strain evidence="3">Red232</strain>
    </source>
</reference>
<sequence>MMAHAVRGKLTNVPKNADSGRRSRKAERSDFDKGVTVLLASAPSSRIRRDYDRGLRLLRNESIRSFATLIRALPHLRGLAGWTAIRLLERRGRRIASALVPILTLADNPIAAEASKVLANIGGARARRGCIRLLESDAPKSARYAATHALAFMRDDEAARTVVALVVDQHEDPEIRGQAAEGLDYFGREGGPHRRLAIRTALRGLGDPSPVVRFWCAFALGAMRHKPAIPTLRKLARRDKAVCPGWWRVCDEAADAIAVIEGRLPPDRTPLPRS</sequence>
<dbReference type="Pfam" id="PF13646">
    <property type="entry name" value="HEAT_2"/>
    <property type="match status" value="1"/>
</dbReference>
<dbReference type="Proteomes" id="UP001162891">
    <property type="component" value="Chromosome"/>
</dbReference>
<protein>
    <recommendedName>
        <fullName evidence="4">HEAT repeat domain-containing protein</fullName>
    </recommendedName>
</protein>
<evidence type="ECO:0008006" key="4">
    <source>
        <dbReference type="Google" id="ProtNLM"/>
    </source>
</evidence>
<dbReference type="InterPro" id="IPR004155">
    <property type="entry name" value="PBS_lyase_HEAT"/>
</dbReference>
<evidence type="ECO:0000313" key="3">
    <source>
        <dbReference type="Proteomes" id="UP001162891"/>
    </source>
</evidence>
<dbReference type="InterPro" id="IPR016024">
    <property type="entry name" value="ARM-type_fold"/>
</dbReference>
<feature type="compositionally biased region" description="Basic and acidic residues" evidence="1">
    <location>
        <begin position="18"/>
        <end position="29"/>
    </location>
</feature>
<dbReference type="SMART" id="SM00567">
    <property type="entry name" value="EZ_HEAT"/>
    <property type="match status" value="3"/>
</dbReference>